<feature type="domain" description="Type 9 secretion system plug protein N-terminal" evidence="1">
    <location>
        <begin position="35"/>
        <end position="155"/>
    </location>
</feature>
<evidence type="ECO:0000259" key="1">
    <source>
        <dbReference type="Pfam" id="PF17116"/>
    </source>
</evidence>
<proteinExistence type="predicted"/>
<accession>B1N6K9</accession>
<dbReference type="EMBL" id="EF157670">
    <property type="protein sequence ID" value="ABM53555.1"/>
    <property type="molecule type" value="Genomic_DNA"/>
</dbReference>
<organism evidence="2">
    <name type="scientific">uncultured bacterium CBNPD1 BAC clone 905</name>
    <dbReference type="NCBI Taxonomy" id="417309"/>
    <lineage>
        <taxon>Bacteria</taxon>
        <taxon>environmental samples</taxon>
    </lineage>
</organism>
<dbReference type="AlphaFoldDB" id="B1N6K9"/>
<reference evidence="2" key="1">
    <citation type="journal article" date="2008" name="FEMS Microbiol. Ecol.">
        <title>Metagenomic analysis of a freshwater toxic cyanobacteria bloom.</title>
        <authorList>
            <person name="Pope P.B."/>
            <person name="Patel B.K."/>
        </authorList>
    </citation>
    <scope>NUCLEOTIDE SEQUENCE</scope>
</reference>
<evidence type="ECO:0000313" key="2">
    <source>
        <dbReference type="EMBL" id="ABM53555.1"/>
    </source>
</evidence>
<dbReference type="Pfam" id="PF17116">
    <property type="entry name" value="T9SS_plug_1st"/>
    <property type="match status" value="1"/>
</dbReference>
<dbReference type="InterPro" id="IPR031345">
    <property type="entry name" value="T9SS_Plug_N"/>
</dbReference>
<name>B1N6K9_9BACT</name>
<sequence length="185" mass="22094">MRYRLFKIILGVLGFIPIDTIEAQSLQEIIPPYNIKTVSFMDNGQNVIPVFKLGEAFELNFDDLFGNEADYYYEVMHCDYNWVPSDIPKQEYLKGLDNQRIINYSNSYNCLQLYSHYQLSIPNQFTQLALSGNYMIKILNDDREVVFSRKFIIYERPRQCKITNQKRQKFKHHRKQTKPRFLDNV</sequence>
<protein>
    <recommendedName>
        <fullName evidence="1">Type 9 secretion system plug protein N-terminal domain-containing protein</fullName>
    </recommendedName>
</protein>